<dbReference type="GO" id="GO:0005524">
    <property type="term" value="F:ATP binding"/>
    <property type="evidence" value="ECO:0007669"/>
    <property type="project" value="UniProtKB-KW"/>
</dbReference>
<evidence type="ECO:0000313" key="7">
    <source>
        <dbReference type="Proteomes" id="UP000198460"/>
    </source>
</evidence>
<dbReference type="EMBL" id="FXAN01000075">
    <property type="protein sequence ID" value="SMG01534.1"/>
    <property type="molecule type" value="Genomic_DNA"/>
</dbReference>
<protein>
    <submittedName>
        <fullName evidence="6">ATPase, AAA family</fullName>
    </submittedName>
</protein>
<evidence type="ECO:0000256" key="4">
    <source>
        <dbReference type="SAM" id="MobiDB-lite"/>
    </source>
</evidence>
<feature type="region of interest" description="Disordered" evidence="4">
    <location>
        <begin position="61"/>
        <end position="95"/>
    </location>
</feature>
<keyword evidence="2" id="KW-0547">Nucleotide-binding</keyword>
<gene>
    <name evidence="6" type="ORF">BSIN_4414</name>
</gene>
<dbReference type="Pfam" id="PF00004">
    <property type="entry name" value="AAA"/>
    <property type="match status" value="1"/>
</dbReference>
<sequence>MTESEWLDANARYLSDALANLRERLQRCAPPQAGASAVAPSGAGERRPLLGFWHRRAGAGGASPNALPISPPASAPPASPRPPDDGSGTPNAHDAADATDALDAQTPRLPSALELIAQRFGLGAFERDVLLLCAAMELDTSIAGLCATAQGDRALAYPTFALALHLFDHGGWDALSPDRALRYWRLVEIGAGNGTLLSSPLRADERIVNFIKGVTCVDDRLAPLVVPLIVPLTVPLATPPAPAAAGAAPGQDAARDADLDALPASQRAAVETIVAAASARENDSDSTVPTVWLLGADPAGKRAVAATAARALGLQAYRLDSAMLPAAPGELDAFARLWRRESVLLPVMLYIDAEQADGLQTIIDPLLSRIGGGVFVATRHLWPNVAQTPLAIEIDRPSASEQKAYWRAASPEIGAALADTLAEQFDLNPSAIGALAQRETGACAPAEPPLDQRLWDAARALTRPGLDLLARRIVSNALWDDLVLPAAQHELLHQIADQVRHRGTVYRDWGFAARMSRGLGISVLFAGATGTGKTMAAEVLANHLRLDLFRIDLSAVVSKYIGETEANLRRLFDAAEGGGAILFFDEADALFGKRTEVKDSHDRYANIEINYLLQRMESYRGLAVLATNMKAALDQAFLRRLRFIVDFPFPGAAEREQMWRRAFPSDTPLAGLDYARLARLNLTGGHIAVIAVNAAFQAARAGTAVTMPIVFNAARVEFRKLDRPVNETDFRWSEAAV</sequence>
<evidence type="ECO:0000313" key="6">
    <source>
        <dbReference type="EMBL" id="SMG01534.1"/>
    </source>
</evidence>
<dbReference type="SUPFAM" id="SSF52540">
    <property type="entry name" value="P-loop containing nucleoside triphosphate hydrolases"/>
    <property type="match status" value="1"/>
</dbReference>
<dbReference type="InterPro" id="IPR050221">
    <property type="entry name" value="26S_Proteasome_ATPase"/>
</dbReference>
<dbReference type="SMART" id="SM00382">
    <property type="entry name" value="AAA"/>
    <property type="match status" value="1"/>
</dbReference>
<organism evidence="6 7">
    <name type="scientific">Burkholderia singularis</name>
    <dbReference type="NCBI Taxonomy" id="1503053"/>
    <lineage>
        <taxon>Bacteria</taxon>
        <taxon>Pseudomonadati</taxon>
        <taxon>Pseudomonadota</taxon>
        <taxon>Betaproteobacteria</taxon>
        <taxon>Burkholderiales</taxon>
        <taxon>Burkholderiaceae</taxon>
        <taxon>Burkholderia</taxon>
        <taxon>pseudomallei group</taxon>
    </lineage>
</organism>
<dbReference type="InterPro" id="IPR003959">
    <property type="entry name" value="ATPase_AAA_core"/>
</dbReference>
<dbReference type="InterPro" id="IPR003593">
    <property type="entry name" value="AAA+_ATPase"/>
</dbReference>
<keyword evidence="3" id="KW-0067">ATP-binding</keyword>
<dbReference type="InterPro" id="IPR027417">
    <property type="entry name" value="P-loop_NTPase"/>
</dbReference>
<evidence type="ECO:0000256" key="1">
    <source>
        <dbReference type="ARBA" id="ARBA00006914"/>
    </source>
</evidence>
<reference evidence="6 7" key="1">
    <citation type="submission" date="2017-04" db="EMBL/GenBank/DDBJ databases">
        <authorList>
            <person name="Afonso C.L."/>
            <person name="Miller P.J."/>
            <person name="Scott M.A."/>
            <person name="Spackman E."/>
            <person name="Goraichik I."/>
            <person name="Dimitrov K.M."/>
            <person name="Suarez D.L."/>
            <person name="Swayne D.E."/>
        </authorList>
    </citation>
    <scope>NUCLEOTIDE SEQUENCE [LARGE SCALE GENOMIC DNA]</scope>
    <source>
        <strain evidence="6">LMG 28154</strain>
    </source>
</reference>
<feature type="domain" description="AAA+ ATPase" evidence="5">
    <location>
        <begin position="519"/>
        <end position="651"/>
    </location>
</feature>
<evidence type="ECO:0000256" key="2">
    <source>
        <dbReference type="ARBA" id="ARBA00022741"/>
    </source>
</evidence>
<accession>A0A238H8D8</accession>
<dbReference type="Proteomes" id="UP000198460">
    <property type="component" value="Unassembled WGS sequence"/>
</dbReference>
<dbReference type="GO" id="GO:0016887">
    <property type="term" value="F:ATP hydrolysis activity"/>
    <property type="evidence" value="ECO:0007669"/>
    <property type="project" value="InterPro"/>
</dbReference>
<dbReference type="Pfam" id="PF22977">
    <property type="entry name" value="WHD"/>
    <property type="match status" value="1"/>
</dbReference>
<dbReference type="CDD" id="cd19481">
    <property type="entry name" value="RecA-like_protease"/>
    <property type="match status" value="1"/>
</dbReference>
<dbReference type="InterPro" id="IPR054472">
    <property type="entry name" value="WHD"/>
</dbReference>
<dbReference type="PANTHER" id="PTHR23073">
    <property type="entry name" value="26S PROTEASOME REGULATORY SUBUNIT"/>
    <property type="match status" value="1"/>
</dbReference>
<feature type="compositionally biased region" description="Pro residues" evidence="4">
    <location>
        <begin position="69"/>
        <end position="81"/>
    </location>
</feature>
<evidence type="ECO:0000259" key="5">
    <source>
        <dbReference type="SMART" id="SM00382"/>
    </source>
</evidence>
<dbReference type="AlphaFoldDB" id="A0A238H8D8"/>
<dbReference type="Gene3D" id="3.40.50.300">
    <property type="entry name" value="P-loop containing nucleotide triphosphate hydrolases"/>
    <property type="match status" value="1"/>
</dbReference>
<name>A0A238H8D8_9BURK</name>
<evidence type="ECO:0000256" key="3">
    <source>
        <dbReference type="ARBA" id="ARBA00022840"/>
    </source>
</evidence>
<proteinExistence type="inferred from homology"/>
<comment type="similarity">
    <text evidence="1">Belongs to the AAA ATPase family.</text>
</comment>
<dbReference type="RefSeq" id="WP_089341364.1">
    <property type="nucleotide sequence ID" value="NZ_FXAN01000075.1"/>
</dbReference>